<name>A0A9D6AAC3_9BACT</name>
<accession>A0A9D6AAC3</accession>
<dbReference type="RefSeq" id="WP_278489192.1">
    <property type="nucleotide sequence ID" value="NZ_JABZTM010000015.1"/>
</dbReference>
<proteinExistence type="predicted"/>
<comment type="caution">
    <text evidence="1">The sequence shown here is derived from an EMBL/GenBank/DDBJ whole genome shotgun (WGS) entry which is preliminary data.</text>
</comment>
<organism evidence="1 2">
    <name type="scientific">Prevotella nigrescens</name>
    <dbReference type="NCBI Taxonomy" id="28133"/>
    <lineage>
        <taxon>Bacteria</taxon>
        <taxon>Pseudomonadati</taxon>
        <taxon>Bacteroidota</taxon>
        <taxon>Bacteroidia</taxon>
        <taxon>Bacteroidales</taxon>
        <taxon>Prevotellaceae</taxon>
        <taxon>Prevotella</taxon>
    </lineage>
</organism>
<dbReference type="AlphaFoldDB" id="A0A9D6AAC3"/>
<evidence type="ECO:0000313" key="1">
    <source>
        <dbReference type="EMBL" id="MBF1446222.1"/>
    </source>
</evidence>
<protein>
    <submittedName>
        <fullName evidence="1">Response regulator</fullName>
    </submittedName>
</protein>
<dbReference type="CDD" id="cd00156">
    <property type="entry name" value="REC"/>
    <property type="match status" value="1"/>
</dbReference>
<dbReference type="EMBL" id="JABZTM010000015">
    <property type="protein sequence ID" value="MBF1446222.1"/>
    <property type="molecule type" value="Genomic_DNA"/>
</dbReference>
<dbReference type="InterPro" id="IPR011006">
    <property type="entry name" value="CheY-like_superfamily"/>
</dbReference>
<sequence>MNLKYKILWIENEQDWVESIEDQILDYLNDLGFDFEKKLISKEEKDFDYNYYDLILMDLNLADQPNGAELISKIRELGVYTDVVFYSSSGIEELRAKGKEKEIEGVYYSGRTPDASFIKKVKAIIDSTIKKVQDLANVRGLVMAEVSELDGKMVELIKKYYVNDETEELKKTFYDHITKKYEERLKKSLDGCKKKEMVCYHKWKNTQIQDIIPRMESAQMAKAVNYIVPENLYTPSRANFFEDYMTEIVEVRNQLAHCVSKDVDGKEVLVTRKGDKTFGDEDIKEIRKNILKYSEIFMKLL</sequence>
<dbReference type="Gene3D" id="3.40.50.2300">
    <property type="match status" value="1"/>
</dbReference>
<gene>
    <name evidence="1" type="ORF">HXN55_02355</name>
</gene>
<reference evidence="1" key="1">
    <citation type="submission" date="2020-04" db="EMBL/GenBank/DDBJ databases">
        <title>Deep metagenomics examines the oral microbiome during advanced dental caries in children, revealing novel taxa and co-occurrences with host molecules.</title>
        <authorList>
            <person name="Baker J.L."/>
            <person name="Morton J.T."/>
            <person name="Dinis M."/>
            <person name="Alvarez R."/>
            <person name="Tran N.C."/>
            <person name="Knight R."/>
            <person name="Edlund A."/>
        </authorList>
    </citation>
    <scope>NUCLEOTIDE SEQUENCE</scope>
    <source>
        <strain evidence="1">JCVI_32_bin.50</strain>
    </source>
</reference>
<dbReference type="SUPFAM" id="SSF52172">
    <property type="entry name" value="CheY-like"/>
    <property type="match status" value="1"/>
</dbReference>
<evidence type="ECO:0000313" key="2">
    <source>
        <dbReference type="Proteomes" id="UP000787419"/>
    </source>
</evidence>
<dbReference type="Proteomes" id="UP000787419">
    <property type="component" value="Unassembled WGS sequence"/>
</dbReference>